<protein>
    <recommendedName>
        <fullName evidence="4">Phosphatidylinositol-3-phosphatase SAC1</fullName>
        <ecNumber evidence="1">3.1.3.64</ecNumber>
    </recommendedName>
    <alternativeName>
        <fullName evidence="6">Phosphatidylinositol-4-phosphate phosphatase</fullName>
    </alternativeName>
    <alternativeName>
        <fullName evidence="5">Suppressor of actin mutations 1-like protein</fullName>
    </alternativeName>
</protein>
<sequence>VRYYMRGIDEDGFAANFVETEQIINYEGHTSSFVQ</sequence>
<evidence type="ECO:0000256" key="4">
    <source>
        <dbReference type="ARBA" id="ARBA00040795"/>
    </source>
</evidence>
<dbReference type="GO" id="GO:0043812">
    <property type="term" value="F:phosphatidylinositol-4-phosphate phosphatase activity"/>
    <property type="evidence" value="ECO:0007669"/>
    <property type="project" value="TreeGrafter"/>
</dbReference>
<accession>A0A1X7SQS2</accession>
<dbReference type="GO" id="GO:0005783">
    <property type="term" value="C:endoplasmic reticulum"/>
    <property type="evidence" value="ECO:0007669"/>
    <property type="project" value="TreeGrafter"/>
</dbReference>
<evidence type="ECO:0000256" key="6">
    <source>
        <dbReference type="ARBA" id="ARBA00041911"/>
    </source>
</evidence>
<dbReference type="Pfam" id="PF02383">
    <property type="entry name" value="Syja_N"/>
    <property type="match status" value="1"/>
</dbReference>
<dbReference type="AlphaFoldDB" id="A0A1X7SQS2"/>
<dbReference type="EC" id="3.1.3.64" evidence="1"/>
<evidence type="ECO:0000256" key="3">
    <source>
        <dbReference type="ARBA" id="ARBA00036807"/>
    </source>
</evidence>
<dbReference type="GO" id="GO:0046856">
    <property type="term" value="P:phosphatidylinositol dephosphorylation"/>
    <property type="evidence" value="ECO:0007669"/>
    <property type="project" value="TreeGrafter"/>
</dbReference>
<comment type="catalytic activity">
    <reaction evidence="2">
        <text>a 1,2-diacyl-sn-glycero-3-phospho-(1D-myo-inositol-3-phosphate) + H2O = a 1,2-diacyl-sn-glycero-3-phospho-(1D-myo-inositol) + phosphate</text>
        <dbReference type="Rhea" id="RHEA:12316"/>
        <dbReference type="ChEBI" id="CHEBI:15377"/>
        <dbReference type="ChEBI" id="CHEBI:43474"/>
        <dbReference type="ChEBI" id="CHEBI:57880"/>
        <dbReference type="ChEBI" id="CHEBI:58088"/>
        <dbReference type="EC" id="3.1.3.64"/>
    </reaction>
    <physiologicalReaction direction="left-to-right" evidence="2">
        <dbReference type="Rhea" id="RHEA:12317"/>
    </physiologicalReaction>
</comment>
<dbReference type="EnsemblMetazoa" id="Aqu2.1.04468_001">
    <property type="protein sequence ID" value="Aqu2.1.04468_001"/>
    <property type="gene ID" value="Aqu2.1.04468"/>
</dbReference>
<dbReference type="InParanoid" id="A0A1X7SQS2"/>
<evidence type="ECO:0000256" key="2">
    <source>
        <dbReference type="ARBA" id="ARBA00036631"/>
    </source>
</evidence>
<feature type="domain" description="SAC" evidence="7">
    <location>
        <begin position="1"/>
        <end position="35"/>
    </location>
</feature>
<proteinExistence type="predicted"/>
<dbReference type="PANTHER" id="PTHR45662">
    <property type="entry name" value="PHOSPHATIDYLINOSITIDE PHOSPHATASE SAC1"/>
    <property type="match status" value="1"/>
</dbReference>
<comment type="catalytic activity">
    <reaction evidence="3">
        <text>a 1,2-diacyl-sn-glycero-3-phospho-(1D-myo-inositol 4-phosphate) + H2O = a 1,2-diacyl-sn-glycero-3-phospho-(1D-myo-inositol) + phosphate</text>
        <dbReference type="Rhea" id="RHEA:55652"/>
        <dbReference type="ChEBI" id="CHEBI:15377"/>
        <dbReference type="ChEBI" id="CHEBI:43474"/>
        <dbReference type="ChEBI" id="CHEBI:57880"/>
        <dbReference type="ChEBI" id="CHEBI:58178"/>
    </reaction>
    <physiologicalReaction direction="left-to-right" evidence="3">
        <dbReference type="Rhea" id="RHEA:55653"/>
    </physiologicalReaction>
</comment>
<reference evidence="8" key="1">
    <citation type="submission" date="2017-05" db="UniProtKB">
        <authorList>
            <consortium name="EnsemblMetazoa"/>
        </authorList>
    </citation>
    <scope>IDENTIFICATION</scope>
</reference>
<name>A0A1X7SQS2_AMPQE</name>
<evidence type="ECO:0000256" key="5">
    <source>
        <dbReference type="ARBA" id="ARBA00041396"/>
    </source>
</evidence>
<dbReference type="PROSITE" id="PS50275">
    <property type="entry name" value="SAC"/>
    <property type="match status" value="1"/>
</dbReference>
<dbReference type="InterPro" id="IPR002013">
    <property type="entry name" value="SAC_dom"/>
</dbReference>
<evidence type="ECO:0000259" key="7">
    <source>
        <dbReference type="PROSITE" id="PS50275"/>
    </source>
</evidence>
<dbReference type="PANTHER" id="PTHR45662:SF2">
    <property type="entry name" value="PHOSPHATIDYLINOSITOL-3-PHOSPHATASE SAC1"/>
    <property type="match status" value="1"/>
</dbReference>
<evidence type="ECO:0000256" key="1">
    <source>
        <dbReference type="ARBA" id="ARBA00013038"/>
    </source>
</evidence>
<dbReference type="GO" id="GO:0004438">
    <property type="term" value="F:phosphatidylinositol-3-phosphate phosphatase activity"/>
    <property type="evidence" value="ECO:0007669"/>
    <property type="project" value="UniProtKB-EC"/>
</dbReference>
<evidence type="ECO:0000313" key="8">
    <source>
        <dbReference type="EnsemblMetazoa" id="Aqu2.1.04468_001"/>
    </source>
</evidence>
<organism evidence="8">
    <name type="scientific">Amphimedon queenslandica</name>
    <name type="common">Sponge</name>
    <dbReference type="NCBI Taxonomy" id="400682"/>
    <lineage>
        <taxon>Eukaryota</taxon>
        <taxon>Metazoa</taxon>
        <taxon>Porifera</taxon>
        <taxon>Demospongiae</taxon>
        <taxon>Heteroscleromorpha</taxon>
        <taxon>Haplosclerida</taxon>
        <taxon>Niphatidae</taxon>
        <taxon>Amphimedon</taxon>
    </lineage>
</organism>